<dbReference type="GeneID" id="6757395"/>
<dbReference type="FunFam" id="1.10.246.110:FF:000001">
    <property type="entry name" value="ATP synthase-coupling factor 6, mitochondrial"/>
    <property type="match status" value="1"/>
</dbReference>
<dbReference type="FunCoup" id="B3S7K8">
    <property type="interactions" value="1190"/>
</dbReference>
<proteinExistence type="inferred from homology"/>
<evidence type="ECO:0000256" key="3">
    <source>
        <dbReference type="ARBA" id="ARBA00022448"/>
    </source>
</evidence>
<dbReference type="Proteomes" id="UP000009022">
    <property type="component" value="Unassembled WGS sequence"/>
</dbReference>
<dbReference type="OrthoDB" id="8902296at2759"/>
<dbReference type="eggNOG" id="KOG4634">
    <property type="taxonomic scope" value="Eukaryota"/>
</dbReference>
<dbReference type="GO" id="GO:0015986">
    <property type="term" value="P:proton motive force-driven ATP synthesis"/>
    <property type="evidence" value="ECO:0007669"/>
    <property type="project" value="InterPro"/>
</dbReference>
<dbReference type="CTD" id="6757395"/>
<gene>
    <name evidence="10" type="ORF">TRIADDRAFT_38228</name>
</gene>
<keyword evidence="9" id="KW-0472">Membrane</keyword>
<sequence>MVLGSNKNAQKIDPIKQLFIEKLKEYNQKKKTAGGGFVDVTSEEERRMADELVRIQNRFGGGNLTEFPKFEFEK</sequence>
<evidence type="ECO:0000256" key="5">
    <source>
        <dbReference type="ARBA" id="ARBA00022781"/>
    </source>
</evidence>
<protein>
    <submittedName>
        <fullName evidence="10">Uncharacterized protein</fullName>
    </submittedName>
</protein>
<evidence type="ECO:0000256" key="8">
    <source>
        <dbReference type="ARBA" id="ARBA00023128"/>
    </source>
</evidence>
<dbReference type="AlphaFoldDB" id="B3S7K8"/>
<keyword evidence="11" id="KW-1185">Reference proteome</keyword>
<dbReference type="GO" id="GO:0005743">
    <property type="term" value="C:mitochondrial inner membrane"/>
    <property type="evidence" value="ECO:0007669"/>
    <property type="project" value="UniProtKB-SubCell"/>
</dbReference>
<reference evidence="10 11" key="1">
    <citation type="journal article" date="2008" name="Nature">
        <title>The Trichoplax genome and the nature of placozoans.</title>
        <authorList>
            <person name="Srivastava M."/>
            <person name="Begovic E."/>
            <person name="Chapman J."/>
            <person name="Putnam N.H."/>
            <person name="Hellsten U."/>
            <person name="Kawashima T."/>
            <person name="Kuo A."/>
            <person name="Mitros T."/>
            <person name="Salamov A."/>
            <person name="Carpenter M.L."/>
            <person name="Signorovitch A.Y."/>
            <person name="Moreno M.A."/>
            <person name="Kamm K."/>
            <person name="Grimwood J."/>
            <person name="Schmutz J."/>
            <person name="Shapiro H."/>
            <person name="Grigoriev I.V."/>
            <person name="Buss L.W."/>
            <person name="Schierwater B."/>
            <person name="Dellaporta S.L."/>
            <person name="Rokhsar D.S."/>
        </authorList>
    </citation>
    <scope>NUCLEOTIDE SEQUENCE [LARGE SCALE GENOMIC DNA]</scope>
    <source>
        <strain evidence="10 11">Grell-BS-1999</strain>
    </source>
</reference>
<accession>B3S7K8</accession>
<dbReference type="SUPFAM" id="SSF111357">
    <property type="entry name" value="Mitochondrial ATP synthase coupling factor 6"/>
    <property type="match status" value="1"/>
</dbReference>
<name>B3S7K8_TRIAD</name>
<dbReference type="RefSeq" id="XP_002116275.1">
    <property type="nucleotide sequence ID" value="XM_002116239.1"/>
</dbReference>
<keyword evidence="6" id="KW-0999">Mitochondrion inner membrane</keyword>
<organism evidence="10 11">
    <name type="scientific">Trichoplax adhaerens</name>
    <name type="common">Trichoplax reptans</name>
    <dbReference type="NCBI Taxonomy" id="10228"/>
    <lineage>
        <taxon>Eukaryota</taxon>
        <taxon>Metazoa</taxon>
        <taxon>Placozoa</taxon>
        <taxon>Uniplacotomia</taxon>
        <taxon>Trichoplacea</taxon>
        <taxon>Trichoplacidae</taxon>
        <taxon>Trichoplax</taxon>
    </lineage>
</organism>
<keyword evidence="5" id="KW-0375">Hydrogen ion transport</keyword>
<keyword evidence="3" id="KW-0813">Transport</keyword>
<dbReference type="OMA" id="VRIQNRF"/>
<dbReference type="KEGG" id="tad:TRIADDRAFT_38228"/>
<dbReference type="PhylomeDB" id="B3S7K8"/>
<dbReference type="EMBL" id="DS985254">
    <property type="protein sequence ID" value="EDV21308.1"/>
    <property type="molecule type" value="Genomic_DNA"/>
</dbReference>
<evidence type="ECO:0000256" key="7">
    <source>
        <dbReference type="ARBA" id="ARBA00023065"/>
    </source>
</evidence>
<evidence type="ECO:0000256" key="2">
    <source>
        <dbReference type="ARBA" id="ARBA00007346"/>
    </source>
</evidence>
<evidence type="ECO:0000256" key="6">
    <source>
        <dbReference type="ARBA" id="ARBA00022792"/>
    </source>
</evidence>
<evidence type="ECO:0000313" key="10">
    <source>
        <dbReference type="EMBL" id="EDV21308.1"/>
    </source>
</evidence>
<dbReference type="GO" id="GO:0015078">
    <property type="term" value="F:proton transmembrane transporter activity"/>
    <property type="evidence" value="ECO:0007669"/>
    <property type="project" value="InterPro"/>
</dbReference>
<keyword evidence="7" id="KW-0406">Ion transport</keyword>
<keyword evidence="8" id="KW-0496">Mitochondrion</keyword>
<evidence type="ECO:0000256" key="4">
    <source>
        <dbReference type="ARBA" id="ARBA00022547"/>
    </source>
</evidence>
<comment type="similarity">
    <text evidence="2">Belongs to the eukaryotic ATPase subunit F6 family.</text>
</comment>
<dbReference type="PANTHER" id="PTHR12441:SF10">
    <property type="entry name" value="ATP SYNTHASE-COUPLING FACTOR 6, MITOCHONDRIAL"/>
    <property type="match status" value="1"/>
</dbReference>
<dbReference type="Pfam" id="PF05511">
    <property type="entry name" value="ATP-synt_F6"/>
    <property type="match status" value="1"/>
</dbReference>
<evidence type="ECO:0000256" key="1">
    <source>
        <dbReference type="ARBA" id="ARBA00004273"/>
    </source>
</evidence>
<dbReference type="InterPro" id="IPR008387">
    <property type="entry name" value="ATP_synth_f6_mt"/>
</dbReference>
<dbReference type="PANTHER" id="PTHR12441">
    <property type="entry name" value="ATP SYNTHASE COUPLING FACTOR 6, MITOCHONDRIAL"/>
    <property type="match status" value="1"/>
</dbReference>
<evidence type="ECO:0000313" key="11">
    <source>
        <dbReference type="Proteomes" id="UP000009022"/>
    </source>
</evidence>
<dbReference type="GO" id="GO:0045259">
    <property type="term" value="C:proton-transporting ATP synthase complex"/>
    <property type="evidence" value="ECO:0007669"/>
    <property type="project" value="UniProtKB-KW"/>
</dbReference>
<dbReference type="InParanoid" id="B3S7K8"/>
<keyword evidence="4" id="KW-0138">CF(0)</keyword>
<evidence type="ECO:0000256" key="9">
    <source>
        <dbReference type="ARBA" id="ARBA00023136"/>
    </source>
</evidence>
<comment type="subcellular location">
    <subcellularLocation>
        <location evidence="1">Mitochondrion inner membrane</location>
    </subcellularLocation>
</comment>
<dbReference type="STRING" id="10228.B3S7K8"/>
<dbReference type="InterPro" id="IPR036204">
    <property type="entry name" value="ATP_synth_f6_sf_mt"/>
</dbReference>
<dbReference type="HOGENOM" id="CLU_145649_2_0_1"/>
<dbReference type="Gene3D" id="1.10.246.110">
    <property type="entry name" value="Mitochondrial ATP synthase-coupling factor 6"/>
    <property type="match status" value="1"/>
</dbReference>